<gene>
    <name evidence="3" type="ORF">ISG29_04095</name>
</gene>
<feature type="region of interest" description="Disordered" evidence="1">
    <location>
        <begin position="53"/>
        <end position="98"/>
    </location>
</feature>
<comment type="caution">
    <text evidence="3">The sequence shown here is derived from an EMBL/GenBank/DDBJ whole genome shotgun (WGS) entry which is preliminary data.</text>
</comment>
<organism evidence="3 4">
    <name type="scientific">Nocardioides acrostichi</name>
    <dbReference type="NCBI Taxonomy" id="2784339"/>
    <lineage>
        <taxon>Bacteria</taxon>
        <taxon>Bacillati</taxon>
        <taxon>Actinomycetota</taxon>
        <taxon>Actinomycetes</taxon>
        <taxon>Propionibacteriales</taxon>
        <taxon>Nocardioidaceae</taxon>
        <taxon>Nocardioides</taxon>
    </lineage>
</organism>
<dbReference type="EMBL" id="JADIVZ010000001">
    <property type="protein sequence ID" value="MBF4160858.1"/>
    <property type="molecule type" value="Genomic_DNA"/>
</dbReference>
<dbReference type="Proteomes" id="UP000656804">
    <property type="component" value="Unassembled WGS sequence"/>
</dbReference>
<feature type="compositionally biased region" description="Low complexity" evidence="1">
    <location>
        <begin position="53"/>
        <end position="84"/>
    </location>
</feature>
<feature type="chain" id="PRO_5039015740" evidence="2">
    <location>
        <begin position="24"/>
        <end position="549"/>
    </location>
</feature>
<keyword evidence="2" id="KW-0732">Signal</keyword>
<evidence type="ECO:0000313" key="4">
    <source>
        <dbReference type="Proteomes" id="UP000656804"/>
    </source>
</evidence>
<evidence type="ECO:0000256" key="1">
    <source>
        <dbReference type="SAM" id="MobiDB-lite"/>
    </source>
</evidence>
<feature type="signal peptide" evidence="2">
    <location>
        <begin position="1"/>
        <end position="23"/>
    </location>
</feature>
<dbReference type="RefSeq" id="WP_194502027.1">
    <property type="nucleotide sequence ID" value="NZ_JADIVZ010000001.1"/>
</dbReference>
<dbReference type="AlphaFoldDB" id="A0A930UU29"/>
<feature type="compositionally biased region" description="Polar residues" evidence="1">
    <location>
        <begin position="86"/>
        <end position="95"/>
    </location>
</feature>
<sequence length="549" mass="58580">MRRSLARMAALAALALAATTATTAPVIADDSVPTPQPPAGITDGTASLAQLAQEATSQAPSQSTQAASNALDAAQAALSGDAPARGTSQDATQGADQAPDVSMALRDLALQLPNMSASDRRTAQAILARPTDGSSDPYGDGYTTNKRKRKCAGNFCVHWVTDTADAAKRAWAIKTLKTMNSVWHVEVGKMGYRHPVSDRILSGNNGGNGKFDVYLKDLGSAGYYGYCAAEFAKVKSGKTTRQGGGFCVLDNNFSKAEYGQRPVNSLKVTAAHEFFHAVQYAYDYTEDRWFMESTATWMEERYADGVNDNRQYLPSGSVKAPSTALDYFASGSSRPYGNWAWWEFLTHKFNNGIVKTTWNKAAGPSYSTKALKSTLSSKGGFVRNFASYNAANLTPKRTYPEGGSWPSANHGGWTLTGTSTGNNVTATLPHMSAASYVITPGDGVGNKKWRLKIKVDGPVAKTSPIAYVVVRMKNGAWKRSPMNLNAQGNGVKKVLFSGNAVSAVSVTLVNGSTRFKNCGQGTGSVEYSCDGTPVDNGKAFKLVTRAYKN</sequence>
<protein>
    <submittedName>
        <fullName evidence="3">Uncharacterized protein</fullName>
    </submittedName>
</protein>
<accession>A0A930UU29</accession>
<reference evidence="3" key="1">
    <citation type="submission" date="2020-11" db="EMBL/GenBank/DDBJ databases">
        <title>Nocardioides sp. CBS4Y-1, whole genome shotgun sequence.</title>
        <authorList>
            <person name="Tuo L."/>
        </authorList>
    </citation>
    <scope>NUCLEOTIDE SEQUENCE</scope>
    <source>
        <strain evidence="3">CBS4Y-1</strain>
    </source>
</reference>
<keyword evidence="4" id="KW-1185">Reference proteome</keyword>
<evidence type="ECO:0000313" key="3">
    <source>
        <dbReference type="EMBL" id="MBF4160858.1"/>
    </source>
</evidence>
<name>A0A930UU29_9ACTN</name>
<proteinExistence type="predicted"/>
<evidence type="ECO:0000256" key="2">
    <source>
        <dbReference type="SAM" id="SignalP"/>
    </source>
</evidence>
<dbReference type="NCBIfam" id="NF045524">
    <property type="entry name" value="MXAN_6640_HExxH"/>
    <property type="match status" value="1"/>
</dbReference>